<dbReference type="InterPro" id="IPR055123">
    <property type="entry name" value="SpnB-like_Rossmann"/>
</dbReference>
<dbReference type="InterPro" id="IPR016035">
    <property type="entry name" value="Acyl_Trfase/lysoPLipase"/>
</dbReference>
<dbReference type="InterPro" id="IPR013968">
    <property type="entry name" value="PKS_KR"/>
</dbReference>
<dbReference type="SMART" id="SM00822">
    <property type="entry name" value="PKS_KR"/>
    <property type="match status" value="1"/>
</dbReference>
<dbReference type="Gene3D" id="3.30.70.3290">
    <property type="match status" value="1"/>
</dbReference>
<dbReference type="InterPro" id="IPR001227">
    <property type="entry name" value="Ac_transferase_dom_sf"/>
</dbReference>
<keyword evidence="12" id="KW-1185">Reference proteome</keyword>
<feature type="active site" description="Proton acceptor; for dehydratase activity" evidence="7">
    <location>
        <position position="161"/>
    </location>
</feature>
<dbReference type="InterPro" id="IPR042104">
    <property type="entry name" value="PKS_dehydratase_sf"/>
</dbReference>
<dbReference type="SUPFAM" id="SSF52151">
    <property type="entry name" value="FabD/lysophospholipase-like"/>
    <property type="match status" value="1"/>
</dbReference>
<dbReference type="SMART" id="SM00823">
    <property type="entry name" value="PKS_PP"/>
    <property type="match status" value="1"/>
</dbReference>
<dbReference type="Pfam" id="PF00550">
    <property type="entry name" value="PP-binding"/>
    <property type="match status" value="1"/>
</dbReference>
<dbReference type="InterPro" id="IPR049552">
    <property type="entry name" value="PKS_DH_N"/>
</dbReference>
<dbReference type="InterPro" id="IPR014043">
    <property type="entry name" value="Acyl_transferase_dom"/>
</dbReference>
<evidence type="ECO:0000256" key="3">
    <source>
        <dbReference type="ARBA" id="ARBA00022553"/>
    </source>
</evidence>
<dbReference type="RefSeq" id="WP_385870037.1">
    <property type="nucleotide sequence ID" value="NZ_JBHSYM010000067.1"/>
</dbReference>
<dbReference type="Pfam" id="PF22953">
    <property type="entry name" value="SpnB_Rossmann"/>
    <property type="match status" value="1"/>
</dbReference>
<evidence type="ECO:0000256" key="1">
    <source>
        <dbReference type="ARBA" id="ARBA00004792"/>
    </source>
</evidence>
<feature type="region of interest" description="N-terminal hotdog fold" evidence="7">
    <location>
        <begin position="129"/>
        <end position="254"/>
    </location>
</feature>
<feature type="domain" description="Carrier" evidence="9">
    <location>
        <begin position="879"/>
        <end position="954"/>
    </location>
</feature>
<evidence type="ECO:0000256" key="7">
    <source>
        <dbReference type="PROSITE-ProRule" id="PRU01363"/>
    </source>
</evidence>
<evidence type="ECO:0000313" key="12">
    <source>
        <dbReference type="Proteomes" id="UP001596409"/>
    </source>
</evidence>
<feature type="non-terminal residue" evidence="11">
    <location>
        <position position="1"/>
    </location>
</feature>
<dbReference type="EMBL" id="JBHSYM010000067">
    <property type="protein sequence ID" value="MFC7015866.1"/>
    <property type="molecule type" value="Genomic_DNA"/>
</dbReference>
<dbReference type="PROSITE" id="PS50075">
    <property type="entry name" value="CARRIER"/>
    <property type="match status" value="1"/>
</dbReference>
<evidence type="ECO:0000256" key="8">
    <source>
        <dbReference type="SAM" id="MobiDB-lite"/>
    </source>
</evidence>
<name>A0ABW2E6V9_9ACTN</name>
<dbReference type="Pfam" id="PF21089">
    <property type="entry name" value="PKS_DH_N"/>
    <property type="match status" value="1"/>
</dbReference>
<dbReference type="InterPro" id="IPR049900">
    <property type="entry name" value="PKS_mFAS_DH"/>
</dbReference>
<sequence>DADYWVNHARNAVRFTDAIQHLATEGVTTYIELGPDAVLTAMAQDTLTGDGHTFAATLRRDRDETRETLTALAHLHARGTTVDWNAFYTDTGAHPTPLPTYAFQHQPYWTDTPSTAMDATHLGQTDAEHPLLGAVVGLAGGDELVLTGRVSLRTHPWVADHDVLDVQVLPAAAFVDLLLRAAREVGSHVLERLTLTSPLVLPETGGTALQIVVGASGEDGRRTVECHSRAEGAPTDAPWVHHATGLVVPHGSGPDVDLAEWPPPGAQPLHVADGYERLLECGYAYGPVFQGLKAAWRRGDEIFAEIDLPEDAHADAGRFGIHPALLDAAAHVRWLGEAGAGAPLVPMDWNGVSLHAAGATSLRVRIAATGPDTFGMTVADGSGRPVLSVESLVARPVSAAELHSAAGSASHDALFTLEWQPLPLPVAAAPTTEGVVPLSEVGDPAADVPEYVLLDVEPAATGDVAADVRTVLTATLDAVRSWSADARYGGSRLVVATRNSVAVGGSDAGLDLTLAPVWGLVRAAQGEHPDRFVLVDLDGTEASDRALTAALATGEPELALRDGELRVPRLARVRREPRAGTTGSWSMSAGTVLVTGGTQGAGALVARHLVAEHGARRLLLTADVAVEPAAGDDAGVVAELRALGADVRVEVCDAADREAMGRVVASVSTDHPLCAVVHTGGAETGTALIDGMTPQHLDAVLRAQADAAWVLHEVTRELHLGRFLLVSSSAGVLHGMGQGGRAAAATFLDALARHRTAHGLPSVALGFGPWRTEVTEPADGSDGTAEGAGPGGRDRSGLPVLSAQEGLRLFDTALGLSEPSVVPVRLDIAALRAEPDDVPPVLSGVVRLPARPRTGRGGPQAGAGIRRLLAGLTEAERDQRLLELVVTEVAAVLEHDSAADVEPDRPFQALGFDSLAAIELRRRLSRATGLQLPATLVFDHPTAQAVAGHLSSVIEPEESDVTGPVLAEVDRLEAALLALSSGVGAADGEGGGDAVTRITTRLEALMRRWSDLHGGAAATQGEAEPETYEAASDDELFRVLDSELGLS</sequence>
<dbReference type="PANTHER" id="PTHR43775">
    <property type="entry name" value="FATTY ACID SYNTHASE"/>
    <property type="match status" value="1"/>
</dbReference>
<keyword evidence="4" id="KW-0808">Transferase</keyword>
<feature type="domain" description="PKS/mFAS DH" evidence="10">
    <location>
        <begin position="129"/>
        <end position="403"/>
    </location>
</feature>
<evidence type="ECO:0000256" key="6">
    <source>
        <dbReference type="ARBA" id="ARBA00023268"/>
    </source>
</evidence>
<keyword evidence="5" id="KW-0045">Antibiotic biosynthesis</keyword>
<dbReference type="InterPro" id="IPR050091">
    <property type="entry name" value="PKS_NRPS_Biosynth_Enz"/>
</dbReference>
<comment type="pathway">
    <text evidence="1">Antibiotic biosynthesis.</text>
</comment>
<reference evidence="12" key="1">
    <citation type="journal article" date="2019" name="Int. J. Syst. Evol. Microbiol.">
        <title>The Global Catalogue of Microorganisms (GCM) 10K type strain sequencing project: providing services to taxonomists for standard genome sequencing and annotation.</title>
        <authorList>
            <consortium name="The Broad Institute Genomics Platform"/>
            <consortium name="The Broad Institute Genome Sequencing Center for Infectious Disease"/>
            <person name="Wu L."/>
            <person name="Ma J."/>
        </authorList>
    </citation>
    <scope>NUCLEOTIDE SEQUENCE [LARGE SCALE GENOMIC DNA]</scope>
    <source>
        <strain evidence="12">JCM 4855</strain>
    </source>
</reference>
<organism evidence="11 12">
    <name type="scientific">Streptomyces viridiviolaceus</name>
    <dbReference type="NCBI Taxonomy" id="68282"/>
    <lineage>
        <taxon>Bacteria</taxon>
        <taxon>Bacillati</taxon>
        <taxon>Actinomycetota</taxon>
        <taxon>Actinomycetes</taxon>
        <taxon>Kitasatosporales</taxon>
        <taxon>Streptomycetaceae</taxon>
        <taxon>Streptomyces</taxon>
    </lineage>
</organism>
<dbReference type="Pfam" id="PF14765">
    <property type="entry name" value="PS-DH"/>
    <property type="match status" value="1"/>
</dbReference>
<dbReference type="InterPro" id="IPR020806">
    <property type="entry name" value="PKS_PP-bd"/>
</dbReference>
<feature type="active site" description="Proton donor; for dehydratase activity" evidence="7">
    <location>
        <position position="327"/>
    </location>
</feature>
<feature type="region of interest" description="Disordered" evidence="8">
    <location>
        <begin position="774"/>
        <end position="798"/>
    </location>
</feature>
<dbReference type="SUPFAM" id="SSF51735">
    <property type="entry name" value="NAD(P)-binding Rossmann-fold domains"/>
    <property type="match status" value="2"/>
</dbReference>
<evidence type="ECO:0000256" key="5">
    <source>
        <dbReference type="ARBA" id="ARBA00023194"/>
    </source>
</evidence>
<dbReference type="InterPro" id="IPR020807">
    <property type="entry name" value="PKS_DH"/>
</dbReference>
<evidence type="ECO:0000313" key="11">
    <source>
        <dbReference type="EMBL" id="MFC7015866.1"/>
    </source>
</evidence>
<evidence type="ECO:0000256" key="2">
    <source>
        <dbReference type="ARBA" id="ARBA00022450"/>
    </source>
</evidence>
<dbReference type="Pfam" id="PF08659">
    <property type="entry name" value="KR"/>
    <property type="match status" value="1"/>
</dbReference>
<gene>
    <name evidence="11" type="ORF">ACFQMH_30010</name>
</gene>
<dbReference type="PROSITE" id="PS00012">
    <property type="entry name" value="PHOSPHOPANTETHEINE"/>
    <property type="match status" value="1"/>
</dbReference>
<evidence type="ECO:0000256" key="4">
    <source>
        <dbReference type="ARBA" id="ARBA00022679"/>
    </source>
</evidence>
<dbReference type="Gene3D" id="3.10.129.110">
    <property type="entry name" value="Polyketide synthase dehydratase"/>
    <property type="match status" value="1"/>
</dbReference>
<dbReference type="Pfam" id="PF00698">
    <property type="entry name" value="Acyl_transf_1"/>
    <property type="match status" value="1"/>
</dbReference>
<dbReference type="InterPro" id="IPR006162">
    <property type="entry name" value="Ppantetheine_attach_site"/>
</dbReference>
<dbReference type="SMART" id="SM01294">
    <property type="entry name" value="PKS_PP_betabranch"/>
    <property type="match status" value="1"/>
</dbReference>
<evidence type="ECO:0000259" key="10">
    <source>
        <dbReference type="PROSITE" id="PS52019"/>
    </source>
</evidence>
<feature type="region of interest" description="C-terminal hotdog fold" evidence="7">
    <location>
        <begin position="266"/>
        <end position="403"/>
    </location>
</feature>
<dbReference type="InterPro" id="IPR036291">
    <property type="entry name" value="NAD(P)-bd_dom_sf"/>
</dbReference>
<protein>
    <submittedName>
        <fullName evidence="11">KR domain-containing protein</fullName>
    </submittedName>
</protein>
<feature type="region of interest" description="Disordered" evidence="8">
    <location>
        <begin position="1015"/>
        <end position="1034"/>
    </location>
</feature>
<dbReference type="InterPro" id="IPR009081">
    <property type="entry name" value="PP-bd_ACP"/>
</dbReference>
<dbReference type="Gene3D" id="3.40.50.720">
    <property type="entry name" value="NAD(P)-binding Rossmann-like Domain"/>
    <property type="match status" value="1"/>
</dbReference>
<comment type="caution">
    <text evidence="11">The sequence shown here is derived from an EMBL/GenBank/DDBJ whole genome shotgun (WGS) entry which is preliminary data.</text>
</comment>
<proteinExistence type="predicted"/>
<dbReference type="Gene3D" id="3.40.366.10">
    <property type="entry name" value="Malonyl-Coenzyme A Acyl Carrier Protein, domain 2"/>
    <property type="match status" value="1"/>
</dbReference>
<evidence type="ECO:0000259" key="9">
    <source>
        <dbReference type="PROSITE" id="PS50075"/>
    </source>
</evidence>
<dbReference type="InterPro" id="IPR049551">
    <property type="entry name" value="PKS_DH_C"/>
</dbReference>
<dbReference type="InterPro" id="IPR036736">
    <property type="entry name" value="ACP-like_sf"/>
</dbReference>
<accession>A0ABW2E6V9</accession>
<keyword evidence="3" id="KW-0597">Phosphoprotein</keyword>
<dbReference type="SUPFAM" id="SSF47336">
    <property type="entry name" value="ACP-like"/>
    <property type="match status" value="1"/>
</dbReference>
<feature type="compositionally biased region" description="Acidic residues" evidence="8">
    <location>
        <begin position="1023"/>
        <end position="1034"/>
    </location>
</feature>
<dbReference type="PROSITE" id="PS52019">
    <property type="entry name" value="PKS_MFAS_DH"/>
    <property type="match status" value="1"/>
</dbReference>
<dbReference type="SMART" id="SM00826">
    <property type="entry name" value="PKS_DH"/>
    <property type="match status" value="1"/>
</dbReference>
<dbReference type="PANTHER" id="PTHR43775:SF51">
    <property type="entry name" value="INACTIVE PHENOLPHTHIOCEROL SYNTHESIS POLYKETIDE SYNTHASE TYPE I PKS1-RELATED"/>
    <property type="match status" value="1"/>
</dbReference>
<dbReference type="CDD" id="cd08956">
    <property type="entry name" value="KR_3_FAS_SDR_x"/>
    <property type="match status" value="1"/>
</dbReference>
<dbReference type="Gene3D" id="1.10.1200.10">
    <property type="entry name" value="ACP-like"/>
    <property type="match status" value="1"/>
</dbReference>
<dbReference type="InterPro" id="IPR057326">
    <property type="entry name" value="KR_dom"/>
</dbReference>
<keyword evidence="6" id="KW-0511">Multifunctional enzyme</keyword>
<dbReference type="Proteomes" id="UP001596409">
    <property type="component" value="Unassembled WGS sequence"/>
</dbReference>
<keyword evidence="2" id="KW-0596">Phosphopantetheine</keyword>